<evidence type="ECO:0000256" key="1">
    <source>
        <dbReference type="SAM" id="MobiDB-lite"/>
    </source>
</evidence>
<dbReference type="Gene3D" id="3.30.700.10">
    <property type="entry name" value="Glycoprotein, Type 4 Pilin"/>
    <property type="match status" value="1"/>
</dbReference>
<accession>A0A4V1AT42</accession>
<dbReference type="PROSITE" id="PS00409">
    <property type="entry name" value="PROKAR_NTER_METHYL"/>
    <property type="match status" value="1"/>
</dbReference>
<evidence type="ECO:0000313" key="3">
    <source>
        <dbReference type="Proteomes" id="UP000294395"/>
    </source>
</evidence>
<organism evidence="2 3">
    <name type="scientific">Acinetobacter haemolyticus</name>
    <dbReference type="NCBI Taxonomy" id="29430"/>
    <lineage>
        <taxon>Bacteria</taxon>
        <taxon>Pseudomonadati</taxon>
        <taxon>Pseudomonadota</taxon>
        <taxon>Gammaproteobacteria</taxon>
        <taxon>Moraxellales</taxon>
        <taxon>Moraxellaceae</taxon>
        <taxon>Acinetobacter</taxon>
    </lineage>
</organism>
<dbReference type="NCBIfam" id="TIGR02532">
    <property type="entry name" value="IV_pilin_GFxxxE"/>
    <property type="match status" value="1"/>
</dbReference>
<name>A0A4V1AT42_ACIHA</name>
<protein>
    <submittedName>
        <fullName evidence="2">Prepilin-type N-terminal cleavage/methylation domain-containing protein</fullName>
    </submittedName>
</protein>
<dbReference type="SUPFAM" id="SSF54523">
    <property type="entry name" value="Pili subunits"/>
    <property type="match status" value="1"/>
</dbReference>
<dbReference type="Pfam" id="PF07963">
    <property type="entry name" value="N_methyl"/>
    <property type="match status" value="1"/>
</dbReference>
<gene>
    <name evidence="2" type="ORF">AHTJR_01565</name>
</gene>
<proteinExistence type="predicted"/>
<dbReference type="InterPro" id="IPR045584">
    <property type="entry name" value="Pilin-like"/>
</dbReference>
<dbReference type="EMBL" id="CP038009">
    <property type="protein sequence ID" value="QBQ17689.1"/>
    <property type="molecule type" value="Genomic_DNA"/>
</dbReference>
<feature type="compositionally biased region" description="Acidic residues" evidence="1">
    <location>
        <begin position="71"/>
        <end position="84"/>
    </location>
</feature>
<reference evidence="2 3" key="1">
    <citation type="submission" date="2019-03" db="EMBL/GenBank/DDBJ databases">
        <title>Complete genome sequence of two outbreak-associated Acinetobacter haemolyticus strains.</title>
        <authorList>
            <person name="Bai L."/>
            <person name="Zhang S.-C."/>
            <person name="Deng Y."/>
            <person name="Song C.-C."/>
            <person name="Kang G.-B."/>
            <person name="Dong Y."/>
            <person name="Wang Y."/>
            <person name="Gao F."/>
            <person name="Huang H."/>
        </authorList>
    </citation>
    <scope>NUCLEOTIDE SEQUENCE [LARGE SCALE GENOMIC DNA]</scope>
    <source>
        <strain evidence="2 3">TJR01</strain>
    </source>
</reference>
<dbReference type="Proteomes" id="UP000294395">
    <property type="component" value="Chromosome"/>
</dbReference>
<dbReference type="AlphaFoldDB" id="A0A4V1AT42"/>
<evidence type="ECO:0000313" key="2">
    <source>
        <dbReference type="EMBL" id="QBQ17689.1"/>
    </source>
</evidence>
<dbReference type="InterPro" id="IPR012902">
    <property type="entry name" value="N_methyl_site"/>
</dbReference>
<feature type="region of interest" description="Disordered" evidence="1">
    <location>
        <begin position="64"/>
        <end position="107"/>
    </location>
</feature>
<sequence>MRKSRGFTLIELIVAIAVFAVVVAMAAPSFMHIIRKQQLNDDAKGFVDQLVELRSDAILKQKTQTLSLAEDNGEGDDDEPDPDSETSASEPDNSEEEQAPSKSWWPKSKIEWSPPVSTVTYNMMGFLNSDNNLCFLFEHIDDENLKAVIITRRNGMVIYDSALTSCPNDLGEE</sequence>